<protein>
    <submittedName>
        <fullName evidence="2">Protein-tyrosine phosphatase</fullName>
        <ecNumber evidence="2">3.1.3.48</ecNumber>
    </submittedName>
</protein>
<dbReference type="AlphaFoldDB" id="A0A841JDG9"/>
<dbReference type="GO" id="GO:0004725">
    <property type="term" value="F:protein tyrosine phosphatase activity"/>
    <property type="evidence" value="ECO:0007669"/>
    <property type="project" value="UniProtKB-EC"/>
</dbReference>
<keyword evidence="1" id="KW-0732">Signal</keyword>
<evidence type="ECO:0000256" key="1">
    <source>
        <dbReference type="SAM" id="SignalP"/>
    </source>
</evidence>
<reference evidence="2 3" key="1">
    <citation type="submission" date="2020-08" db="EMBL/GenBank/DDBJ databases">
        <title>Genomic Encyclopedia of Type Strains, Phase IV (KMG-V): Genome sequencing to study the core and pangenomes of soil and plant-associated prokaryotes.</title>
        <authorList>
            <person name="Whitman W."/>
        </authorList>
    </citation>
    <scope>NUCLEOTIDE SEQUENCE [LARGE SCALE GENOMIC DNA]</scope>
    <source>
        <strain evidence="2 3">MP601</strain>
    </source>
</reference>
<sequence>MKKYFLLFISFGVLSASQAQVADSIKRHVALQGASNFRDLGGYTTADGHHVKWGQIYRSADMSKLTDADLVVLKERKITYDVDLRGNQESAQAPDRINPGTDYILSPAGSDGIDWMKTIAKLKGNQGDSVMNAYYGNTQFLAERYKIFFDKLLKLPQDNSLVFHCTAGKDRTGIGAALLLYSLGVPYDTIMDDYLASNYYRRADNIKMVNQMVKYAHIDEQVAKNMAGVKKEFLDTTFKAITSQYGSVDNFLKTQVGLDDQKIGLLKKKFLE</sequence>
<evidence type="ECO:0000313" key="3">
    <source>
        <dbReference type="Proteomes" id="UP000548326"/>
    </source>
</evidence>
<feature type="signal peptide" evidence="1">
    <location>
        <begin position="1"/>
        <end position="21"/>
    </location>
</feature>
<comment type="caution">
    <text evidence="2">The sequence shown here is derived from an EMBL/GenBank/DDBJ whole genome shotgun (WGS) entry which is preliminary data.</text>
</comment>
<dbReference type="Pfam" id="PF13350">
    <property type="entry name" value="Y_phosphatase3"/>
    <property type="match status" value="1"/>
</dbReference>
<feature type="chain" id="PRO_5032440719" evidence="1">
    <location>
        <begin position="22"/>
        <end position="272"/>
    </location>
</feature>
<dbReference type="PROSITE" id="PS00383">
    <property type="entry name" value="TYR_PHOSPHATASE_1"/>
    <property type="match status" value="1"/>
</dbReference>
<dbReference type="EMBL" id="JACHCA010000001">
    <property type="protein sequence ID" value="MBB6126141.1"/>
    <property type="molecule type" value="Genomic_DNA"/>
</dbReference>
<keyword evidence="2" id="KW-0378">Hydrolase</keyword>
<dbReference type="Proteomes" id="UP000548326">
    <property type="component" value="Unassembled WGS sequence"/>
</dbReference>
<dbReference type="InterPro" id="IPR016130">
    <property type="entry name" value="Tyr_Pase_AS"/>
</dbReference>
<name>A0A841JDG9_9SPHI</name>
<dbReference type="SUPFAM" id="SSF52799">
    <property type="entry name" value="(Phosphotyrosine protein) phosphatases II"/>
    <property type="match status" value="1"/>
</dbReference>
<dbReference type="InterPro" id="IPR029021">
    <property type="entry name" value="Prot-tyrosine_phosphatase-like"/>
</dbReference>
<dbReference type="Gene3D" id="3.90.190.10">
    <property type="entry name" value="Protein tyrosine phosphatase superfamily"/>
    <property type="match status" value="1"/>
</dbReference>
<proteinExistence type="predicted"/>
<evidence type="ECO:0000313" key="2">
    <source>
        <dbReference type="EMBL" id="MBB6126141.1"/>
    </source>
</evidence>
<dbReference type="EC" id="3.1.3.48" evidence="2"/>
<gene>
    <name evidence="2" type="ORF">HDF22_000242</name>
</gene>
<dbReference type="RefSeq" id="WP_183585109.1">
    <property type="nucleotide sequence ID" value="NZ_JACHCA010000001.1"/>
</dbReference>
<accession>A0A841JDG9</accession>
<dbReference type="InterPro" id="IPR026893">
    <property type="entry name" value="Tyr/Ser_Pase_IphP-type"/>
</dbReference>
<organism evidence="2 3">
    <name type="scientific">Mucilaginibacter lappiensis</name>
    <dbReference type="NCBI Taxonomy" id="354630"/>
    <lineage>
        <taxon>Bacteria</taxon>
        <taxon>Pseudomonadati</taxon>
        <taxon>Bacteroidota</taxon>
        <taxon>Sphingobacteriia</taxon>
        <taxon>Sphingobacteriales</taxon>
        <taxon>Sphingobacteriaceae</taxon>
        <taxon>Mucilaginibacter</taxon>
    </lineage>
</organism>